<keyword evidence="2" id="KW-0238">DNA-binding</keyword>
<dbReference type="PANTHER" id="PTHR33204">
    <property type="entry name" value="TRANSCRIPTIONAL REGULATOR, MARR FAMILY"/>
    <property type="match status" value="1"/>
</dbReference>
<dbReference type="EMBL" id="QFWX01000002">
    <property type="protein sequence ID" value="PXX92377.1"/>
    <property type="molecule type" value="Genomic_DNA"/>
</dbReference>
<dbReference type="PANTHER" id="PTHR33204:SF18">
    <property type="entry name" value="TRANSCRIPTIONAL REGULATORY PROTEIN"/>
    <property type="match status" value="1"/>
</dbReference>
<comment type="caution">
    <text evidence="5">The sequence shown here is derived from an EMBL/GenBank/DDBJ whole genome shotgun (WGS) entry which is preliminary data.</text>
</comment>
<name>A0A2V3ZQ97_9GAMM</name>
<dbReference type="InterPro" id="IPR036527">
    <property type="entry name" value="SCP2_sterol-bd_dom_sf"/>
</dbReference>
<evidence type="ECO:0000256" key="3">
    <source>
        <dbReference type="ARBA" id="ARBA00023163"/>
    </source>
</evidence>
<keyword evidence="1" id="KW-0805">Transcription regulation</keyword>
<protein>
    <submittedName>
        <fullName evidence="5">HxlR family transcriptional regulator</fullName>
    </submittedName>
</protein>
<evidence type="ECO:0000256" key="2">
    <source>
        <dbReference type="ARBA" id="ARBA00023125"/>
    </source>
</evidence>
<dbReference type="Gene3D" id="1.10.10.10">
    <property type="entry name" value="Winged helix-like DNA-binding domain superfamily/Winged helix DNA-binding domain"/>
    <property type="match status" value="1"/>
</dbReference>
<dbReference type="GO" id="GO:0006355">
    <property type="term" value="P:regulation of DNA-templated transcription"/>
    <property type="evidence" value="ECO:0007669"/>
    <property type="project" value="UniProtKB-ARBA"/>
</dbReference>
<evidence type="ECO:0000313" key="6">
    <source>
        <dbReference type="Proteomes" id="UP000253987"/>
    </source>
</evidence>
<reference evidence="5 6" key="2">
    <citation type="submission" date="2018-06" db="EMBL/GenBank/DDBJ databases">
        <title>Marinobactersediminissp. nov, a moderately halophilic bacterium isolated from marine solar saltern.</title>
        <authorList>
            <person name="Zhang Y."/>
        </authorList>
    </citation>
    <scope>NUCLEOTIDE SEQUENCE [LARGE SCALE GENOMIC DNA]</scope>
    <source>
        <strain evidence="5 6">F01</strain>
    </source>
</reference>
<reference evidence="6" key="1">
    <citation type="submission" date="2018-05" db="EMBL/GenBank/DDBJ databases">
        <authorList>
            <person name="Lu D."/>
        </authorList>
    </citation>
    <scope>NUCLEOTIDE SEQUENCE [LARGE SCALE GENOMIC DNA]</scope>
    <source>
        <strain evidence="6">F01</strain>
    </source>
</reference>
<gene>
    <name evidence="5" type="ORF">DIT71_04030</name>
</gene>
<dbReference type="InterPro" id="IPR002577">
    <property type="entry name" value="HTH_HxlR"/>
</dbReference>
<evidence type="ECO:0000313" key="5">
    <source>
        <dbReference type="EMBL" id="PXX92377.1"/>
    </source>
</evidence>
<organism evidence="5 6">
    <name type="scientific">Marinobacter vulgaris</name>
    <dbReference type="NCBI Taxonomy" id="1928331"/>
    <lineage>
        <taxon>Bacteria</taxon>
        <taxon>Pseudomonadati</taxon>
        <taxon>Pseudomonadota</taxon>
        <taxon>Gammaproteobacteria</taxon>
        <taxon>Pseudomonadales</taxon>
        <taxon>Marinobacteraceae</taxon>
        <taxon>Marinobacter</taxon>
    </lineage>
</organism>
<dbReference type="AlphaFoldDB" id="A0A2V3ZQ97"/>
<dbReference type="OrthoDB" id="9807069at2"/>
<dbReference type="CDD" id="cd00090">
    <property type="entry name" value="HTH_ARSR"/>
    <property type="match status" value="1"/>
</dbReference>
<feature type="domain" description="HTH hxlR-type" evidence="4">
    <location>
        <begin position="8"/>
        <end position="103"/>
    </location>
</feature>
<dbReference type="SUPFAM" id="SSF55718">
    <property type="entry name" value="SCP-like"/>
    <property type="match status" value="1"/>
</dbReference>
<accession>A0A2V3ZQ97</accession>
<dbReference type="InterPro" id="IPR036390">
    <property type="entry name" value="WH_DNA-bd_sf"/>
</dbReference>
<dbReference type="InterPro" id="IPR011991">
    <property type="entry name" value="ArsR-like_HTH"/>
</dbReference>
<dbReference type="PROSITE" id="PS51118">
    <property type="entry name" value="HTH_HXLR"/>
    <property type="match status" value="1"/>
</dbReference>
<dbReference type="GO" id="GO:0003677">
    <property type="term" value="F:DNA binding"/>
    <property type="evidence" value="ECO:0007669"/>
    <property type="project" value="UniProtKB-KW"/>
</dbReference>
<sequence>MTNYGQFCTVARGSEILGERWTPLVVRELLCGSTHFNEIRRGLPRMSATLLAQRLKKLEEVGVLSRVQEGSHQEYVLTPAGEELRPIILAIGHWGARWIGSRLLANQLDAGFLMWDIRRFARIDEFPSDRRVVIHFFLNDARHRERHWWLVVANGEIDLCREDPGHELTLVVEASVASLTEIWTGDSDPEAEQQARRLLVRGSPQDSRDLWQWLGRSVFAASKRVNAHSL</sequence>
<evidence type="ECO:0000259" key="4">
    <source>
        <dbReference type="PROSITE" id="PS51118"/>
    </source>
</evidence>
<dbReference type="Proteomes" id="UP000253987">
    <property type="component" value="Unassembled WGS sequence"/>
</dbReference>
<dbReference type="InterPro" id="IPR036388">
    <property type="entry name" value="WH-like_DNA-bd_sf"/>
</dbReference>
<dbReference type="SUPFAM" id="SSF46785">
    <property type="entry name" value="Winged helix' DNA-binding domain"/>
    <property type="match status" value="1"/>
</dbReference>
<dbReference type="Pfam" id="PF01638">
    <property type="entry name" value="HxlR"/>
    <property type="match status" value="1"/>
</dbReference>
<evidence type="ECO:0000256" key="1">
    <source>
        <dbReference type="ARBA" id="ARBA00023015"/>
    </source>
</evidence>
<keyword evidence="6" id="KW-1185">Reference proteome</keyword>
<keyword evidence="3" id="KW-0804">Transcription</keyword>
<dbReference type="RefSeq" id="WP_114611931.1">
    <property type="nucleotide sequence ID" value="NZ_QFWX01000002.1"/>
</dbReference>
<proteinExistence type="predicted"/>